<reference evidence="3" key="2">
    <citation type="submission" date="2023-01" db="EMBL/GenBank/DDBJ databases">
        <authorList>
            <person name="Sun Q."/>
            <person name="Evtushenko L."/>
        </authorList>
    </citation>
    <scope>NUCLEOTIDE SEQUENCE</scope>
    <source>
        <strain evidence="3">VKM B-2935</strain>
    </source>
</reference>
<evidence type="ECO:0000313" key="3">
    <source>
        <dbReference type="EMBL" id="GLK87424.1"/>
    </source>
</evidence>
<protein>
    <submittedName>
        <fullName evidence="3">Uncharacterized protein</fullName>
    </submittedName>
</protein>
<proteinExistence type="predicted"/>
<dbReference type="Proteomes" id="UP001143328">
    <property type="component" value="Unassembled WGS sequence"/>
</dbReference>
<evidence type="ECO:0000256" key="1">
    <source>
        <dbReference type="SAM" id="MobiDB-lite"/>
    </source>
</evidence>
<evidence type="ECO:0000256" key="2">
    <source>
        <dbReference type="SAM" id="SignalP"/>
    </source>
</evidence>
<feature type="signal peptide" evidence="2">
    <location>
        <begin position="1"/>
        <end position="20"/>
    </location>
</feature>
<gene>
    <name evidence="3" type="ORF">GCM10017655_04860</name>
</gene>
<dbReference type="RefSeq" id="WP_271193678.1">
    <property type="nucleotide sequence ID" value="NZ_BSFN01000001.1"/>
</dbReference>
<feature type="chain" id="PRO_5040826497" evidence="2">
    <location>
        <begin position="21"/>
        <end position="104"/>
    </location>
</feature>
<name>A0A9W6K4N1_9PSED</name>
<evidence type="ECO:0000313" key="4">
    <source>
        <dbReference type="Proteomes" id="UP001143328"/>
    </source>
</evidence>
<organism evidence="3 4">
    <name type="scientific">Pseudomonas turukhanskensis</name>
    <dbReference type="NCBI Taxonomy" id="1806536"/>
    <lineage>
        <taxon>Bacteria</taxon>
        <taxon>Pseudomonadati</taxon>
        <taxon>Pseudomonadota</taxon>
        <taxon>Gammaproteobacteria</taxon>
        <taxon>Pseudomonadales</taxon>
        <taxon>Pseudomonadaceae</taxon>
        <taxon>Pseudomonas</taxon>
    </lineage>
</organism>
<dbReference type="EMBL" id="BSFN01000001">
    <property type="protein sequence ID" value="GLK87424.1"/>
    <property type="molecule type" value="Genomic_DNA"/>
</dbReference>
<keyword evidence="2" id="KW-0732">Signal</keyword>
<dbReference type="AlphaFoldDB" id="A0A9W6K4N1"/>
<sequence length="104" mass="11129">MNTVLNLLSAAAVVVAGAYASATPSAPDAVAVQSVAKVSHQQLLNKPLTEPQWAESPFMQPEPQMASNHTAPAGEVLRGAQWQNVSDDVETAHVPKPENQRWTF</sequence>
<feature type="region of interest" description="Disordered" evidence="1">
    <location>
        <begin position="53"/>
        <end position="84"/>
    </location>
</feature>
<reference evidence="3" key="1">
    <citation type="journal article" date="2014" name="Int. J. Syst. Evol. Microbiol.">
        <title>Complete genome sequence of Corynebacterium casei LMG S-19264T (=DSM 44701T), isolated from a smear-ripened cheese.</title>
        <authorList>
            <consortium name="US DOE Joint Genome Institute (JGI-PGF)"/>
            <person name="Walter F."/>
            <person name="Albersmeier A."/>
            <person name="Kalinowski J."/>
            <person name="Ruckert C."/>
        </authorList>
    </citation>
    <scope>NUCLEOTIDE SEQUENCE</scope>
    <source>
        <strain evidence="3">VKM B-2935</strain>
    </source>
</reference>
<accession>A0A9W6K4N1</accession>
<comment type="caution">
    <text evidence="3">The sequence shown here is derived from an EMBL/GenBank/DDBJ whole genome shotgun (WGS) entry which is preliminary data.</text>
</comment>
<keyword evidence="4" id="KW-1185">Reference proteome</keyword>